<evidence type="ECO:0000256" key="11">
    <source>
        <dbReference type="ARBA" id="ARBA00036904"/>
    </source>
</evidence>
<dbReference type="Pfam" id="PF02581">
    <property type="entry name" value="TMP-TENI"/>
    <property type="match status" value="1"/>
</dbReference>
<dbReference type="OrthoDB" id="5292845at2"/>
<feature type="domain" description="Nudix hydrolase" evidence="19">
    <location>
        <begin position="3"/>
        <end position="131"/>
    </location>
</feature>
<dbReference type="InterPro" id="IPR036206">
    <property type="entry name" value="ThiamineP_synth_sf"/>
</dbReference>
<dbReference type="Gene3D" id="3.20.20.70">
    <property type="entry name" value="Aldolase class I"/>
    <property type="match status" value="1"/>
</dbReference>
<evidence type="ECO:0000256" key="10">
    <source>
        <dbReference type="ARBA" id="ARBA00035861"/>
    </source>
</evidence>
<evidence type="ECO:0000256" key="1">
    <source>
        <dbReference type="ARBA" id="ARBA00001946"/>
    </source>
</evidence>
<dbReference type="PROSITE" id="PS51462">
    <property type="entry name" value="NUDIX"/>
    <property type="match status" value="1"/>
</dbReference>
<dbReference type="InterPro" id="IPR029119">
    <property type="entry name" value="MutY_C"/>
</dbReference>
<dbReference type="SUPFAM" id="SSF55811">
    <property type="entry name" value="Nudix"/>
    <property type="match status" value="1"/>
</dbReference>
<keyword evidence="9" id="KW-0234">DNA repair</keyword>
<sequence>MAKVIHVVAAAICDDRGQVLVARRAQSAHQGGLWEFPGGKVEAGESREIALSRELQEELGITPSEMRPLICLTHHYPDKSVCLDVWKVSAFTGVPEGKEGQPLAWVAVDSLNPDVFPAANAPIIKAVQFSELIAVSPAVATHEEARQWLRQQLAGSAGILQLRLPDWQPEQRMAFAIEHAADVVAAGKQLLVNVPVASFRAGTGLGLHLPQQDLMALSQRPVPADTLFTVSCHDLESLQKAEAVHADAILLGTVLPSASHPDGECLGWDLAAQMISSVRTPVYLLGGMNRDHLPQAWSAGAQGVAGIRSFL</sequence>
<reference evidence="20 21" key="1">
    <citation type="submission" date="2018-02" db="EMBL/GenBank/DDBJ databases">
        <title>novel marine gammaproteobacteria from coastal saline agro ecosystem.</title>
        <authorList>
            <person name="Krishnan R."/>
            <person name="Ramesh Kumar N."/>
        </authorList>
    </citation>
    <scope>NUCLEOTIDE SEQUENCE [LARGE SCALE GENOMIC DNA]</scope>
    <source>
        <strain evidence="20 21">228</strain>
    </source>
</reference>
<dbReference type="Gene3D" id="3.90.79.10">
    <property type="entry name" value="Nucleoside Triphosphate Pyrophosphohydrolase"/>
    <property type="match status" value="1"/>
</dbReference>
<keyword evidence="4" id="KW-0235">DNA replication</keyword>
<evidence type="ECO:0000256" key="4">
    <source>
        <dbReference type="ARBA" id="ARBA00022705"/>
    </source>
</evidence>
<keyword evidence="8 18" id="KW-0460">Magnesium</keyword>
<dbReference type="InterPro" id="IPR003561">
    <property type="entry name" value="Mutator_MutT"/>
</dbReference>
<dbReference type="SUPFAM" id="SSF51391">
    <property type="entry name" value="Thiamin phosphate synthase"/>
    <property type="match status" value="1"/>
</dbReference>
<dbReference type="InterPro" id="IPR047127">
    <property type="entry name" value="MutT-like"/>
</dbReference>
<comment type="catalytic activity">
    <reaction evidence="11">
        <text>8-oxo-GTP + H2O = 8-oxo-GMP + diphosphate + H(+)</text>
        <dbReference type="Rhea" id="RHEA:67616"/>
        <dbReference type="ChEBI" id="CHEBI:15377"/>
        <dbReference type="ChEBI" id="CHEBI:15378"/>
        <dbReference type="ChEBI" id="CHEBI:33019"/>
        <dbReference type="ChEBI" id="CHEBI:143553"/>
        <dbReference type="ChEBI" id="CHEBI:145694"/>
    </reaction>
</comment>
<organism evidence="20 21">
    <name type="scientific">Proteobacteria bacterium 228</name>
    <dbReference type="NCBI Taxonomy" id="2083153"/>
    <lineage>
        <taxon>Bacteria</taxon>
        <taxon>Pseudomonadati</taxon>
        <taxon>Pseudomonadota</taxon>
    </lineage>
</organism>
<dbReference type="InterPro" id="IPR020084">
    <property type="entry name" value="NUDIX_hydrolase_CS"/>
</dbReference>
<dbReference type="GO" id="GO:0006281">
    <property type="term" value="P:DNA repair"/>
    <property type="evidence" value="ECO:0007669"/>
    <property type="project" value="UniProtKB-KW"/>
</dbReference>
<dbReference type="InterPro" id="IPR015797">
    <property type="entry name" value="NUDIX_hydrolase-like_dom_sf"/>
</dbReference>
<dbReference type="GO" id="GO:0008413">
    <property type="term" value="F:8-oxo-7,8-dihydroguanosine triphosphate pyrophosphatase activity"/>
    <property type="evidence" value="ECO:0007669"/>
    <property type="project" value="InterPro"/>
</dbReference>
<comment type="caution">
    <text evidence="20">The sequence shown here is derived from an EMBL/GenBank/DDBJ whole genome shotgun (WGS) entry which is preliminary data.</text>
</comment>
<accession>A0A2S5KJK8</accession>
<feature type="binding site" evidence="17">
    <location>
        <position position="29"/>
    </location>
    <ligand>
        <name>8-oxo-dGTP</name>
        <dbReference type="ChEBI" id="CHEBI:77896"/>
    </ligand>
</feature>
<evidence type="ECO:0000313" key="20">
    <source>
        <dbReference type="EMBL" id="PPC74815.1"/>
    </source>
</evidence>
<dbReference type="InterPro" id="IPR022998">
    <property type="entry name" value="ThiamineP_synth_TenI"/>
</dbReference>
<evidence type="ECO:0000256" key="16">
    <source>
        <dbReference type="ARBA" id="ARBA00042798"/>
    </source>
</evidence>
<dbReference type="GO" id="GO:0044715">
    <property type="term" value="F:8-oxo-dGDP phosphatase activity"/>
    <property type="evidence" value="ECO:0007669"/>
    <property type="project" value="TreeGrafter"/>
</dbReference>
<evidence type="ECO:0000256" key="15">
    <source>
        <dbReference type="ARBA" id="ARBA00041979"/>
    </source>
</evidence>
<evidence type="ECO:0000256" key="12">
    <source>
        <dbReference type="ARBA" id="ARBA00038905"/>
    </source>
</evidence>
<dbReference type="GO" id="GO:0009228">
    <property type="term" value="P:thiamine biosynthetic process"/>
    <property type="evidence" value="ECO:0007669"/>
    <property type="project" value="UniProtKB-KW"/>
</dbReference>
<dbReference type="PANTHER" id="PTHR47707">
    <property type="entry name" value="8-OXO-DGTP DIPHOSPHATASE"/>
    <property type="match status" value="1"/>
</dbReference>
<dbReference type="EC" id="3.6.1.55" evidence="12"/>
<evidence type="ECO:0000313" key="21">
    <source>
        <dbReference type="Proteomes" id="UP000238196"/>
    </source>
</evidence>
<dbReference type="PROSITE" id="PS00893">
    <property type="entry name" value="NUDIX_BOX"/>
    <property type="match status" value="1"/>
</dbReference>
<dbReference type="CDD" id="cd00564">
    <property type="entry name" value="TMP_TenI"/>
    <property type="match status" value="1"/>
</dbReference>
<evidence type="ECO:0000256" key="3">
    <source>
        <dbReference type="ARBA" id="ARBA00022457"/>
    </source>
</evidence>
<dbReference type="Proteomes" id="UP000238196">
    <property type="component" value="Unassembled WGS sequence"/>
</dbReference>
<comment type="catalytic activity">
    <reaction evidence="10">
        <text>8-oxo-dGTP + H2O = 8-oxo-dGMP + diphosphate + H(+)</text>
        <dbReference type="Rhea" id="RHEA:31575"/>
        <dbReference type="ChEBI" id="CHEBI:15377"/>
        <dbReference type="ChEBI" id="CHEBI:15378"/>
        <dbReference type="ChEBI" id="CHEBI:33019"/>
        <dbReference type="ChEBI" id="CHEBI:63224"/>
        <dbReference type="ChEBI" id="CHEBI:77896"/>
        <dbReference type="EC" id="3.6.1.55"/>
    </reaction>
</comment>
<feature type="binding site" evidence="17">
    <location>
        <position position="24"/>
    </location>
    <ligand>
        <name>8-oxo-dGTP</name>
        <dbReference type="ChEBI" id="CHEBI:77896"/>
    </ligand>
</feature>
<keyword evidence="6" id="KW-0227">DNA damage</keyword>
<feature type="binding site" evidence="18">
    <location>
        <position position="58"/>
    </location>
    <ligand>
        <name>Mg(2+)</name>
        <dbReference type="ChEBI" id="CHEBI:18420"/>
    </ligand>
</feature>
<evidence type="ECO:0000256" key="9">
    <source>
        <dbReference type="ARBA" id="ARBA00023204"/>
    </source>
</evidence>
<evidence type="ECO:0000256" key="2">
    <source>
        <dbReference type="ARBA" id="ARBA00005582"/>
    </source>
</evidence>
<comment type="similarity">
    <text evidence="2">Belongs to the Nudix hydrolase family.</text>
</comment>
<proteinExistence type="inferred from homology"/>
<evidence type="ECO:0000256" key="6">
    <source>
        <dbReference type="ARBA" id="ARBA00022763"/>
    </source>
</evidence>
<keyword evidence="5 18" id="KW-0479">Metal-binding</keyword>
<evidence type="ECO:0000256" key="8">
    <source>
        <dbReference type="ARBA" id="ARBA00022842"/>
    </source>
</evidence>
<dbReference type="GO" id="GO:0006260">
    <property type="term" value="P:DNA replication"/>
    <property type="evidence" value="ECO:0007669"/>
    <property type="project" value="UniProtKB-KW"/>
</dbReference>
<dbReference type="PRINTS" id="PR00502">
    <property type="entry name" value="NUDIXFAMILY"/>
</dbReference>
<name>A0A2S5KJK8_9PROT</name>
<dbReference type="AlphaFoldDB" id="A0A2S5KJK8"/>
<gene>
    <name evidence="20" type="ORF">C4K68_24130</name>
</gene>
<dbReference type="CDD" id="cd03425">
    <property type="entry name" value="NUDIX_MutT_NudA_like"/>
    <property type="match status" value="1"/>
</dbReference>
<dbReference type="EMBL" id="PRLP01000127">
    <property type="protein sequence ID" value="PPC74815.1"/>
    <property type="molecule type" value="Genomic_DNA"/>
</dbReference>
<evidence type="ECO:0000256" key="17">
    <source>
        <dbReference type="PIRSR" id="PIRSR603561-1"/>
    </source>
</evidence>
<dbReference type="GO" id="GO:0046872">
    <property type="term" value="F:metal ion binding"/>
    <property type="evidence" value="ECO:0007669"/>
    <property type="project" value="UniProtKB-KW"/>
</dbReference>
<feature type="binding site" evidence="17">
    <location>
        <begin position="35"/>
        <end position="38"/>
    </location>
    <ligand>
        <name>8-oxo-dGTP</name>
        <dbReference type="ChEBI" id="CHEBI:77896"/>
    </ligand>
</feature>
<feature type="binding site" evidence="18">
    <location>
        <position position="38"/>
    </location>
    <ligand>
        <name>Mg(2+)</name>
        <dbReference type="ChEBI" id="CHEBI:18420"/>
    </ligand>
</feature>
<feature type="binding site" evidence="17">
    <location>
        <position position="120"/>
    </location>
    <ligand>
        <name>8-oxo-dGTP</name>
        <dbReference type="ChEBI" id="CHEBI:77896"/>
    </ligand>
</feature>
<evidence type="ECO:0000256" key="18">
    <source>
        <dbReference type="PIRSR" id="PIRSR603561-2"/>
    </source>
</evidence>
<evidence type="ECO:0000259" key="19">
    <source>
        <dbReference type="PROSITE" id="PS51462"/>
    </source>
</evidence>
<evidence type="ECO:0000256" key="7">
    <source>
        <dbReference type="ARBA" id="ARBA00022801"/>
    </source>
</evidence>
<dbReference type="FunFam" id="3.90.79.10:FF:000014">
    <property type="entry name" value="8-oxo-dGTP diphosphatase MutT"/>
    <property type="match status" value="1"/>
</dbReference>
<keyword evidence="3" id="KW-0515">Mutator protein</keyword>
<dbReference type="GO" id="GO:0035539">
    <property type="term" value="F:8-oxo-7,8-dihydrodeoxyguanosine triphosphate pyrophosphatase activity"/>
    <property type="evidence" value="ECO:0007669"/>
    <property type="project" value="UniProtKB-EC"/>
</dbReference>
<dbReference type="InterPro" id="IPR020476">
    <property type="entry name" value="Nudix_hydrolase"/>
</dbReference>
<dbReference type="NCBIfam" id="TIGR00586">
    <property type="entry name" value="mutt"/>
    <property type="match status" value="1"/>
</dbReference>
<protein>
    <recommendedName>
        <fullName evidence="13">8-oxo-dGTP diphosphatase</fullName>
        <ecNumber evidence="12">3.6.1.55</ecNumber>
    </recommendedName>
    <alternativeName>
        <fullName evidence="16">7,8-dihydro-8-oxoguanine-triphosphatase</fullName>
    </alternativeName>
    <alternativeName>
        <fullName evidence="15">Mutator protein MutT</fullName>
    </alternativeName>
    <alternativeName>
        <fullName evidence="14">dGTP pyrophosphohydrolase</fullName>
    </alternativeName>
</protein>
<dbReference type="PANTHER" id="PTHR47707:SF1">
    <property type="entry name" value="NUDIX HYDROLASE FAMILY PROTEIN"/>
    <property type="match status" value="1"/>
</dbReference>
<dbReference type="GO" id="GO:0044716">
    <property type="term" value="F:8-oxo-GDP phosphatase activity"/>
    <property type="evidence" value="ECO:0007669"/>
    <property type="project" value="TreeGrafter"/>
</dbReference>
<dbReference type="InterPro" id="IPR000086">
    <property type="entry name" value="NUDIX_hydrolase_dom"/>
</dbReference>
<dbReference type="NCBIfam" id="NF006530">
    <property type="entry name" value="PRK08999.1"/>
    <property type="match status" value="1"/>
</dbReference>
<dbReference type="Pfam" id="PF14815">
    <property type="entry name" value="NUDIX_4"/>
    <property type="match status" value="1"/>
</dbReference>
<comment type="cofactor">
    <cofactor evidence="1 18">
        <name>Mg(2+)</name>
        <dbReference type="ChEBI" id="CHEBI:18420"/>
    </cofactor>
</comment>
<evidence type="ECO:0000256" key="14">
    <source>
        <dbReference type="ARBA" id="ARBA00041592"/>
    </source>
</evidence>
<keyword evidence="7 20" id="KW-0378">Hydrolase</keyword>
<dbReference type="InterPro" id="IPR013785">
    <property type="entry name" value="Aldolase_TIM"/>
</dbReference>
<evidence type="ECO:0000256" key="5">
    <source>
        <dbReference type="ARBA" id="ARBA00022723"/>
    </source>
</evidence>
<evidence type="ECO:0000256" key="13">
    <source>
        <dbReference type="ARBA" id="ARBA00040794"/>
    </source>
</evidence>